<organism evidence="1">
    <name type="scientific">Sedimenticola thiotaurini</name>
    <dbReference type="NCBI Taxonomy" id="1543721"/>
    <lineage>
        <taxon>Bacteria</taxon>
        <taxon>Pseudomonadati</taxon>
        <taxon>Pseudomonadota</taxon>
        <taxon>Gammaproteobacteria</taxon>
        <taxon>Chromatiales</taxon>
        <taxon>Sedimenticolaceae</taxon>
        <taxon>Sedimenticola</taxon>
    </lineage>
</organism>
<reference evidence="1" key="1">
    <citation type="journal article" date="2020" name="mSystems">
        <title>Genome- and Community-Level Interaction Insights into Carbon Utilization and Element Cycling Functions of Hydrothermarchaeota in Hydrothermal Sediment.</title>
        <authorList>
            <person name="Zhou Z."/>
            <person name="Liu Y."/>
            <person name="Xu W."/>
            <person name="Pan J."/>
            <person name="Luo Z.H."/>
            <person name="Li M."/>
        </authorList>
    </citation>
    <scope>NUCLEOTIDE SEQUENCE [LARGE SCALE GENOMIC DNA]</scope>
    <source>
        <strain evidence="1">HyVt-443</strain>
    </source>
</reference>
<comment type="caution">
    <text evidence="1">The sequence shown here is derived from an EMBL/GenBank/DDBJ whole genome shotgun (WGS) entry which is preliminary data.</text>
</comment>
<dbReference type="EMBL" id="DRKP01000128">
    <property type="protein sequence ID" value="HEB96922.1"/>
    <property type="molecule type" value="Genomic_DNA"/>
</dbReference>
<name>A0A831WB66_9GAMM</name>
<dbReference type="AlphaFoldDB" id="A0A831WB66"/>
<evidence type="ECO:0000313" key="1">
    <source>
        <dbReference type="EMBL" id="HEB96922.1"/>
    </source>
</evidence>
<proteinExistence type="predicted"/>
<gene>
    <name evidence="1" type="ORF">ENI96_10895</name>
</gene>
<dbReference type="Proteomes" id="UP000886251">
    <property type="component" value="Unassembled WGS sequence"/>
</dbReference>
<sequence length="250" mass="27821">MELPPTNLNWFAEKLSETVQEIIDSWNGSGAVAAADEVAPELIRNGLQQLIEVLQRQEWLADAGEDSGMPVESVDVSELGDYGLTMLADLFGLARDLQLPEACSELERLALSLALWVVEQQGELTRIDLVVNGVARVANGTDNRRELEHLFYVMGDLLDAIPSPLSGEPTDGQPSPRKLLLMNRAIVATRSLSPELMETAFTEVAEQMPGEAPGFFREGMEQVQIQGYPEPVRQVIERFYLDWYRPTTLH</sequence>
<protein>
    <submittedName>
        <fullName evidence="1">Uncharacterized protein</fullName>
    </submittedName>
</protein>
<accession>A0A831WB66</accession>